<comment type="caution">
    <text evidence="2">The sequence shown here is derived from an EMBL/GenBank/DDBJ whole genome shotgun (WGS) entry which is preliminary data.</text>
</comment>
<dbReference type="AlphaFoldDB" id="A0A7W7TW42"/>
<proteinExistence type="predicted"/>
<organism evidence="2 3">
    <name type="scientific">Streptomyces nymphaeiformis</name>
    <dbReference type="NCBI Taxonomy" id="2663842"/>
    <lineage>
        <taxon>Bacteria</taxon>
        <taxon>Bacillati</taxon>
        <taxon>Actinomycetota</taxon>
        <taxon>Actinomycetes</taxon>
        <taxon>Kitasatosporales</taxon>
        <taxon>Streptomycetaceae</taxon>
        <taxon>Streptomyces</taxon>
    </lineage>
</organism>
<evidence type="ECO:0008006" key="4">
    <source>
        <dbReference type="Google" id="ProtNLM"/>
    </source>
</evidence>
<accession>A0A7W7TW42</accession>
<protein>
    <recommendedName>
        <fullName evidence="4">PPM-type phosphatase domain-containing protein</fullName>
    </recommendedName>
</protein>
<gene>
    <name evidence="2" type="ORF">GGE06_001301</name>
</gene>
<keyword evidence="3" id="KW-1185">Reference proteome</keyword>
<evidence type="ECO:0000256" key="1">
    <source>
        <dbReference type="SAM" id="MobiDB-lite"/>
    </source>
</evidence>
<dbReference type="EMBL" id="JACHJY010000002">
    <property type="protein sequence ID" value="MBB4980393.1"/>
    <property type="molecule type" value="Genomic_DNA"/>
</dbReference>
<evidence type="ECO:0000313" key="2">
    <source>
        <dbReference type="EMBL" id="MBB4980393.1"/>
    </source>
</evidence>
<name>A0A7W7TW42_9ACTN</name>
<dbReference type="Proteomes" id="UP000582643">
    <property type="component" value="Unassembled WGS sequence"/>
</dbReference>
<sequence length="59" mass="6382">MLRLPDDTVTYLDQASDPPLGARPEHSAADPDQLADTLLTRLIPAADLTDDTALIVIRL</sequence>
<reference evidence="2 3" key="1">
    <citation type="submission" date="2020-08" db="EMBL/GenBank/DDBJ databases">
        <title>Genomic Encyclopedia of Type Strains, Phase III (KMG-III): the genomes of soil and plant-associated and newly described type strains.</title>
        <authorList>
            <person name="Whitman W."/>
        </authorList>
    </citation>
    <scope>NUCLEOTIDE SEQUENCE [LARGE SCALE GENOMIC DNA]</scope>
    <source>
        <strain evidence="2 3">SFB5A</strain>
    </source>
</reference>
<evidence type="ECO:0000313" key="3">
    <source>
        <dbReference type="Proteomes" id="UP000582643"/>
    </source>
</evidence>
<feature type="region of interest" description="Disordered" evidence="1">
    <location>
        <begin position="1"/>
        <end position="29"/>
    </location>
</feature>